<dbReference type="InterPro" id="IPR034074">
    <property type="entry name" value="Y4bN_pept_dom"/>
</dbReference>
<proteinExistence type="predicted"/>
<dbReference type="RefSeq" id="WP_043870040.1">
    <property type="nucleotide sequence ID" value="NZ_CP004393.1"/>
</dbReference>
<protein>
    <submittedName>
        <fullName evidence="2">Peptidase S8 family protein</fullName>
    </submittedName>
</protein>
<dbReference type="HOGENOM" id="CLU_017730_1_0_5"/>
<evidence type="ECO:0000313" key="3">
    <source>
        <dbReference type="Proteomes" id="UP000031521"/>
    </source>
</evidence>
<dbReference type="Proteomes" id="UP000031521">
    <property type="component" value="Chromosome"/>
</dbReference>
<sequence>MAEYEHRHIDLSGLSTIRNYKSPGSNARQRPLQRIREEHGQRIVGELESAFEASDLGREDLGAPEGTPASDGVYLEVELAPSVGPTTLEKTREGTRQGAVTLSETGARRIALFVPDETRDVFEAVFRDYAFTEVDEGAEAPKKSRVEPVEHIRAARLRTFWRDDPLALPDDPQAEMWWALWCFADRLERVETSAQRLGLTVGGEDSWLHFPEVVVLPVHGRRAAIEMLLFSTGGISEIRRASDTPTVFTDELEEMANAFVDDLAERITWPGRDVPAVCLLDTGVNRGHPLIEPALAPGDMHAVHADWGVDDDSPSGHGSGMAGLALHGDLTMPLGDASRPMLAHRLESVKILPPDGFEQNDPGSYGAITTSASSLPEISAAERPRVFCMAVTNENRSGAEPTAWSSALDQISAGVDAIEEGPDHIRRLFVQAIGNIADSSRAEDIADGDAFPGEDPAQAWNVLTVGGTTLKSEIAEAGYRDWRGWSPPGDRSPYSRTSALWRAGQSPIKPEIVFEAGNRALSRSGFEALSGLPSLSVLTTAKSIAPHPVTPFWATSAATAQAARLTTRIMAEHPEYWPETIRALTVHSARWTPHMLAEFNATASKSDRKALARKYGYGVPDVRRALASARDDLALVAEQYIQPFRVENGSVRFSDAHVYRLPWPRQVLEDLGDQPVRLKVTLSYFVEPNPSFASAIDPARYQSFGLRFDLKRARETDGNFLRRVNKDDRGENDPRPINEDNDGWFFGPKLISAGSIHMDIWEGSAVELVERDLLYVYPISGWWRERRALGRANSKARYALVIGIETPEVDVDLMTPIQTEVAALLQTGIDIEV</sequence>
<organism evidence="2 3">
    <name type="scientific">Celeribacter indicus</name>
    <dbReference type="NCBI Taxonomy" id="1208324"/>
    <lineage>
        <taxon>Bacteria</taxon>
        <taxon>Pseudomonadati</taxon>
        <taxon>Pseudomonadota</taxon>
        <taxon>Alphaproteobacteria</taxon>
        <taxon>Rhodobacterales</taxon>
        <taxon>Roseobacteraceae</taxon>
        <taxon>Celeribacter</taxon>
    </lineage>
</organism>
<name>A0A0B5E544_9RHOB</name>
<dbReference type="GO" id="GO:0004252">
    <property type="term" value="F:serine-type endopeptidase activity"/>
    <property type="evidence" value="ECO:0007669"/>
    <property type="project" value="InterPro"/>
</dbReference>
<dbReference type="SUPFAM" id="SSF52743">
    <property type="entry name" value="Subtilisin-like"/>
    <property type="match status" value="1"/>
</dbReference>
<keyword evidence="3" id="KW-1185">Reference proteome</keyword>
<dbReference type="CDD" id="cd04847">
    <property type="entry name" value="Peptidases_S8_Subtilisin_like_2"/>
    <property type="match status" value="1"/>
</dbReference>
<gene>
    <name evidence="2" type="ORF">P73_2772</name>
</gene>
<accession>A0A0B5E544</accession>
<evidence type="ECO:0000259" key="1">
    <source>
        <dbReference type="Pfam" id="PF00082"/>
    </source>
</evidence>
<reference evidence="2 3" key="1">
    <citation type="journal article" date="2014" name="Int. J. Syst. Evol. Microbiol.">
        <title>Celeribacter indicus sp. nov., a polycyclic aromatic hydrocarbon-degrading bacterium from deep-sea sediment and reclassification of Huaishuia halophila as Celeribacter halophilus comb. nov.</title>
        <authorList>
            <person name="Lai Q."/>
            <person name="Cao J."/>
            <person name="Yuan J."/>
            <person name="Li F."/>
            <person name="Shao Z."/>
        </authorList>
    </citation>
    <scope>NUCLEOTIDE SEQUENCE [LARGE SCALE GENOMIC DNA]</scope>
    <source>
        <strain evidence="2">P73</strain>
    </source>
</reference>
<dbReference type="STRING" id="1208324.P73_2772"/>
<dbReference type="GO" id="GO:0006508">
    <property type="term" value="P:proteolysis"/>
    <property type="evidence" value="ECO:0007669"/>
    <property type="project" value="InterPro"/>
</dbReference>
<dbReference type="OrthoDB" id="9768989at2"/>
<feature type="domain" description="Peptidase S8/S53" evidence="1">
    <location>
        <begin position="276"/>
        <end position="618"/>
    </location>
</feature>
<dbReference type="AlphaFoldDB" id="A0A0B5E544"/>
<dbReference type="InterPro" id="IPR036852">
    <property type="entry name" value="Peptidase_S8/S53_dom_sf"/>
</dbReference>
<dbReference type="InterPro" id="IPR000209">
    <property type="entry name" value="Peptidase_S8/S53_dom"/>
</dbReference>
<dbReference type="Pfam" id="PF00082">
    <property type="entry name" value="Peptidase_S8"/>
    <property type="match status" value="1"/>
</dbReference>
<dbReference type="KEGG" id="cid:P73_2772"/>
<dbReference type="EMBL" id="CP004393">
    <property type="protein sequence ID" value="AJE47487.1"/>
    <property type="molecule type" value="Genomic_DNA"/>
</dbReference>
<evidence type="ECO:0000313" key="2">
    <source>
        <dbReference type="EMBL" id="AJE47487.1"/>
    </source>
</evidence>
<dbReference type="Gene3D" id="3.40.50.200">
    <property type="entry name" value="Peptidase S8/S53 domain"/>
    <property type="match status" value="1"/>
</dbReference>